<feature type="domain" description="Kazal-like" evidence="9">
    <location>
        <begin position="152"/>
        <end position="204"/>
    </location>
</feature>
<feature type="transmembrane region" description="Helical" evidence="8">
    <location>
        <begin position="74"/>
        <end position="101"/>
    </location>
</feature>
<feature type="non-terminal residue" evidence="10">
    <location>
        <position position="1003"/>
    </location>
</feature>
<dbReference type="Gene3D" id="1.20.1250.20">
    <property type="entry name" value="MFS general substrate transporter like domains"/>
    <property type="match status" value="1"/>
</dbReference>
<dbReference type="EMBL" id="OA884453">
    <property type="protein sequence ID" value="CAD7280814.1"/>
    <property type="molecule type" value="Genomic_DNA"/>
</dbReference>
<keyword evidence="3" id="KW-1003">Cell membrane</keyword>
<feature type="transmembrane region" description="Helical" evidence="8">
    <location>
        <begin position="121"/>
        <end position="146"/>
    </location>
</feature>
<protein>
    <recommendedName>
        <fullName evidence="9">Kazal-like domain-containing protein</fullName>
    </recommendedName>
</protein>
<dbReference type="Pfam" id="PF07648">
    <property type="entry name" value="Kazal_2"/>
    <property type="match status" value="1"/>
</dbReference>
<dbReference type="PROSITE" id="PS51465">
    <property type="entry name" value="KAZAL_2"/>
    <property type="match status" value="1"/>
</dbReference>
<dbReference type="Proteomes" id="UP000678499">
    <property type="component" value="Unassembled WGS sequence"/>
</dbReference>
<name>A0A7R9BT81_9CRUS</name>
<dbReference type="GO" id="GO:0016323">
    <property type="term" value="C:basolateral plasma membrane"/>
    <property type="evidence" value="ECO:0007669"/>
    <property type="project" value="TreeGrafter"/>
</dbReference>
<feature type="transmembrane region" description="Helical" evidence="8">
    <location>
        <begin position="37"/>
        <end position="62"/>
    </location>
</feature>
<evidence type="ECO:0000256" key="2">
    <source>
        <dbReference type="ARBA" id="ARBA00009657"/>
    </source>
</evidence>
<gene>
    <name evidence="10" type="ORF">NMOB1V02_LOCUS8471</name>
</gene>
<evidence type="ECO:0000256" key="1">
    <source>
        <dbReference type="ARBA" id="ARBA00004651"/>
    </source>
</evidence>
<evidence type="ECO:0000256" key="5">
    <source>
        <dbReference type="ARBA" id="ARBA00022989"/>
    </source>
</evidence>
<dbReference type="SUPFAM" id="SSF100895">
    <property type="entry name" value="Kazal-type serine protease inhibitors"/>
    <property type="match status" value="1"/>
</dbReference>
<dbReference type="OrthoDB" id="8120898at2759"/>
<comment type="similarity">
    <text evidence="2">Belongs to the organo anion transporter (TC 2.A.60) family.</text>
</comment>
<comment type="subcellular location">
    <subcellularLocation>
        <location evidence="1">Cell membrane</location>
        <topology evidence="1">Multi-pass membrane protein</topology>
    </subcellularLocation>
</comment>
<dbReference type="InterPro" id="IPR036058">
    <property type="entry name" value="Kazal_dom_sf"/>
</dbReference>
<dbReference type="GO" id="GO:0043252">
    <property type="term" value="P:sodium-independent organic anion transport"/>
    <property type="evidence" value="ECO:0007669"/>
    <property type="project" value="TreeGrafter"/>
</dbReference>
<dbReference type="Gene3D" id="3.30.60.30">
    <property type="match status" value="1"/>
</dbReference>
<evidence type="ECO:0000256" key="7">
    <source>
        <dbReference type="ARBA" id="ARBA00023157"/>
    </source>
</evidence>
<dbReference type="Pfam" id="PF03137">
    <property type="entry name" value="OATP"/>
    <property type="match status" value="2"/>
</dbReference>
<proteinExistence type="inferred from homology"/>
<keyword evidence="6 8" id="KW-0472">Membrane</keyword>
<dbReference type="PANTHER" id="PTHR11388">
    <property type="entry name" value="ORGANIC ANION TRANSPORTER"/>
    <property type="match status" value="1"/>
</dbReference>
<dbReference type="InterPro" id="IPR002350">
    <property type="entry name" value="Kazal_dom"/>
</dbReference>
<reference evidence="10" key="1">
    <citation type="submission" date="2020-11" db="EMBL/GenBank/DDBJ databases">
        <authorList>
            <person name="Tran Van P."/>
        </authorList>
    </citation>
    <scope>NUCLEOTIDE SEQUENCE</scope>
</reference>
<dbReference type="AlphaFoldDB" id="A0A7R9BT81"/>
<organism evidence="10">
    <name type="scientific">Notodromas monacha</name>
    <dbReference type="NCBI Taxonomy" id="399045"/>
    <lineage>
        <taxon>Eukaryota</taxon>
        <taxon>Metazoa</taxon>
        <taxon>Ecdysozoa</taxon>
        <taxon>Arthropoda</taxon>
        <taxon>Crustacea</taxon>
        <taxon>Oligostraca</taxon>
        <taxon>Ostracoda</taxon>
        <taxon>Podocopa</taxon>
        <taxon>Podocopida</taxon>
        <taxon>Cypridocopina</taxon>
        <taxon>Cypridoidea</taxon>
        <taxon>Cyprididae</taxon>
        <taxon>Notodromas</taxon>
    </lineage>
</organism>
<evidence type="ECO:0000256" key="6">
    <source>
        <dbReference type="ARBA" id="ARBA00023136"/>
    </source>
</evidence>
<evidence type="ECO:0000256" key="4">
    <source>
        <dbReference type="ARBA" id="ARBA00022692"/>
    </source>
</evidence>
<dbReference type="InterPro" id="IPR004156">
    <property type="entry name" value="OATP"/>
</dbReference>
<keyword evidence="4 8" id="KW-0812">Transmembrane</keyword>
<evidence type="ECO:0000256" key="3">
    <source>
        <dbReference type="ARBA" id="ARBA00022475"/>
    </source>
</evidence>
<dbReference type="GO" id="GO:0015347">
    <property type="term" value="F:sodium-independent organic anion transmembrane transporter activity"/>
    <property type="evidence" value="ECO:0007669"/>
    <property type="project" value="TreeGrafter"/>
</dbReference>
<evidence type="ECO:0000256" key="8">
    <source>
        <dbReference type="SAM" id="Phobius"/>
    </source>
</evidence>
<dbReference type="EMBL" id="CAJPEX010002416">
    <property type="protein sequence ID" value="CAG0920966.1"/>
    <property type="molecule type" value="Genomic_DNA"/>
</dbReference>
<dbReference type="InterPro" id="IPR036259">
    <property type="entry name" value="MFS_trans_sf"/>
</dbReference>
<evidence type="ECO:0000259" key="9">
    <source>
        <dbReference type="PROSITE" id="PS51465"/>
    </source>
</evidence>
<evidence type="ECO:0000313" key="10">
    <source>
        <dbReference type="EMBL" id="CAD7280814.1"/>
    </source>
</evidence>
<dbReference type="PANTHER" id="PTHR11388:SF142">
    <property type="entry name" value="SOLUTE CARRIER ORGANIC ANION TRANSPORTER FAMILY MEMBER 5A1"/>
    <property type="match status" value="1"/>
</dbReference>
<keyword evidence="5 8" id="KW-1133">Transmembrane helix</keyword>
<accession>A0A7R9BT81</accession>
<keyword evidence="11" id="KW-1185">Reference proteome</keyword>
<feature type="transmembrane region" description="Helical" evidence="8">
    <location>
        <begin position="242"/>
        <end position="265"/>
    </location>
</feature>
<evidence type="ECO:0000313" key="11">
    <source>
        <dbReference type="Proteomes" id="UP000678499"/>
    </source>
</evidence>
<keyword evidence="7" id="KW-1015">Disulfide bond</keyword>
<dbReference type="SUPFAM" id="SSF103473">
    <property type="entry name" value="MFS general substrate transporter"/>
    <property type="match status" value="1"/>
</dbReference>
<sequence>MFLTGKGLSSPHLSAGNHLPGQRENCIDGDPSNALPVFIFMVAQLLLGCGGSPLFTLGTTYIDDHVKKESSAMYIGFMFSFGAFGPVCGFLLGAYLLSFHADSYMSDMNDFQNVDVSDPGWIGLWWGGFLVCGILLMLGALPFFAFPKELWVNLTAACNFGCECSTNDVEPVCGRNGVTYFSPCHAGCTSLSSRYNYSDCACIQAGVSGNVTGIAPTAADVTAIPVATAGPCAPVCDSVMAFLVLLFFMTFVVAITQMPLLMIVLRSVDEEERSFALGMQFLRSNETKPVHLHICTDGQISTEDVHYSDSLLANVEFHTVDVCIEQTSHLGVDVSVAIPFLRNSKYTVTANGTLAMQGNSKIPLYPIIKTLEDFLHVKDELWHRYYPKFVGLQHLTPELQHFKSWLIATKKECIKAAAPRGIHKLLRLLQDGKEDEAVDILRLGKPCDDPSPEESIEAHFAPLVNLTSQIKFPLATYLKYPVSRVARRPNADFIQKVDLWGDFNTGESLETLCNITGEMDIPVLMIRKCDAGLFDSLEPACIDYMVTMPLNTLLSSKACNKLASILDFPIGYKAYFQWVHTGGHNTSPYTRESIIGCIPISSHPKLIAYSNNMISHLFWGGKKVGTPVLWMWVLYFVIQEHKACEYLRSSHQDFIKVFQKVIVKRSCEEMTRLGMSGLGNFPATPVPVSVACWYAVRGSSLIFAEKKVQRTQERLLQFSSKDVEQRVKNLNLLKVIFNAAKFNLEYATKLVLAASHETHQLTMNDSFYSVSTDENRFIVYDTLLSPEKSPDPHLPKVFADAQLSLQLFQGYVKPAITGPVPFAKFTRIPLPINLPALQPVTEIQGGQYSYIKTPRGEYIFADSAICPATMRCYSQDPVSGKPWEQAAQQTMGPLATQVSGYNYYLRTCCKAFKHLSQTEKESGIDSFGKPIKFPDVNQFLLVAEKGQVKKGFHTLPQGCHKQFEKIAEKFFGAREKYKEVTGTEVTPKVFLQIIQSGWNKSTR</sequence>